<feature type="compositionally biased region" description="Low complexity" evidence="1">
    <location>
        <begin position="39"/>
        <end position="48"/>
    </location>
</feature>
<comment type="caution">
    <text evidence="2">The sequence shown here is derived from an EMBL/GenBank/DDBJ whole genome shotgun (WGS) entry which is preliminary data.</text>
</comment>
<evidence type="ECO:0000313" key="2">
    <source>
        <dbReference type="EMBL" id="KAF7285631.1"/>
    </source>
</evidence>
<organism evidence="2 3">
    <name type="scientific">Rhynchophorus ferrugineus</name>
    <name type="common">Red palm weevil</name>
    <name type="synonym">Curculio ferrugineus</name>
    <dbReference type="NCBI Taxonomy" id="354439"/>
    <lineage>
        <taxon>Eukaryota</taxon>
        <taxon>Metazoa</taxon>
        <taxon>Ecdysozoa</taxon>
        <taxon>Arthropoda</taxon>
        <taxon>Hexapoda</taxon>
        <taxon>Insecta</taxon>
        <taxon>Pterygota</taxon>
        <taxon>Neoptera</taxon>
        <taxon>Endopterygota</taxon>
        <taxon>Coleoptera</taxon>
        <taxon>Polyphaga</taxon>
        <taxon>Cucujiformia</taxon>
        <taxon>Curculionidae</taxon>
        <taxon>Dryophthorinae</taxon>
        <taxon>Rhynchophorus</taxon>
    </lineage>
</organism>
<dbReference type="AlphaFoldDB" id="A0A834MKF6"/>
<dbReference type="Proteomes" id="UP000625711">
    <property type="component" value="Unassembled WGS sequence"/>
</dbReference>
<dbReference type="EMBL" id="JAACXV010000050">
    <property type="protein sequence ID" value="KAF7285631.1"/>
    <property type="molecule type" value="Genomic_DNA"/>
</dbReference>
<feature type="region of interest" description="Disordered" evidence="1">
    <location>
        <begin position="26"/>
        <end position="66"/>
    </location>
</feature>
<evidence type="ECO:0000313" key="3">
    <source>
        <dbReference type="Proteomes" id="UP000625711"/>
    </source>
</evidence>
<proteinExistence type="predicted"/>
<protein>
    <submittedName>
        <fullName evidence="2">Uncharacterized protein</fullName>
    </submittedName>
</protein>
<reference evidence="2" key="1">
    <citation type="submission" date="2020-08" db="EMBL/GenBank/DDBJ databases">
        <title>Genome sequencing and assembly of the red palm weevil Rhynchophorus ferrugineus.</title>
        <authorList>
            <person name="Dias G.B."/>
            <person name="Bergman C.M."/>
            <person name="Manee M."/>
        </authorList>
    </citation>
    <scope>NUCLEOTIDE SEQUENCE</scope>
    <source>
        <strain evidence="2">AA-2017</strain>
        <tissue evidence="2">Whole larva</tissue>
    </source>
</reference>
<name>A0A834MKF6_RHYFE</name>
<keyword evidence="3" id="KW-1185">Reference proteome</keyword>
<feature type="compositionally biased region" description="Low complexity" evidence="1">
    <location>
        <begin position="55"/>
        <end position="66"/>
    </location>
</feature>
<sequence length="66" mass="6849">MKATMLRNCQANGGFFVFIGHHSPSPRDVASLNSRPALRTNKGGPPRNGRGRGGSRTASAAAAASR</sequence>
<evidence type="ECO:0000256" key="1">
    <source>
        <dbReference type="SAM" id="MobiDB-lite"/>
    </source>
</evidence>
<accession>A0A834MKF6</accession>
<gene>
    <name evidence="2" type="ORF">GWI33_010421</name>
</gene>